<evidence type="ECO:0000313" key="7">
    <source>
        <dbReference type="EMBL" id="OGK40073.1"/>
    </source>
</evidence>
<gene>
    <name evidence="7" type="ORF">A3F34_01480</name>
</gene>
<comment type="caution">
    <text evidence="7">The sequence shown here is derived from an EMBL/GenBank/DDBJ whole genome shotgun (WGS) entry which is preliminary data.</text>
</comment>
<dbReference type="Proteomes" id="UP000179024">
    <property type="component" value="Unassembled WGS sequence"/>
</dbReference>
<evidence type="ECO:0000313" key="8">
    <source>
        <dbReference type="Proteomes" id="UP000179024"/>
    </source>
</evidence>
<reference evidence="7 8" key="1">
    <citation type="journal article" date="2016" name="Nat. Commun.">
        <title>Thousands of microbial genomes shed light on interconnected biogeochemical processes in an aquifer system.</title>
        <authorList>
            <person name="Anantharaman K."/>
            <person name="Brown C.T."/>
            <person name="Hug L.A."/>
            <person name="Sharon I."/>
            <person name="Castelle C.J."/>
            <person name="Probst A.J."/>
            <person name="Thomas B.C."/>
            <person name="Singh A."/>
            <person name="Wilkins M.J."/>
            <person name="Karaoz U."/>
            <person name="Brodie E.L."/>
            <person name="Williams K.H."/>
            <person name="Hubbard S.S."/>
            <person name="Banfield J.F."/>
        </authorList>
    </citation>
    <scope>NUCLEOTIDE SEQUENCE [LARGE SCALE GENOMIC DNA]</scope>
</reference>
<evidence type="ECO:0000259" key="6">
    <source>
        <dbReference type="PROSITE" id="PS51352"/>
    </source>
</evidence>
<organism evidence="7 8">
    <name type="scientific">Candidatus Roizmanbacteria bacterium RIFCSPHIGHO2_12_FULL_44_10</name>
    <dbReference type="NCBI Taxonomy" id="1802054"/>
    <lineage>
        <taxon>Bacteria</taxon>
        <taxon>Candidatus Roizmaniibacteriota</taxon>
    </lineage>
</organism>
<evidence type="ECO:0000256" key="4">
    <source>
        <dbReference type="ARBA" id="ARBA00023157"/>
    </source>
</evidence>
<evidence type="ECO:0000256" key="1">
    <source>
        <dbReference type="ARBA" id="ARBA00005791"/>
    </source>
</evidence>
<dbReference type="InterPro" id="IPR012336">
    <property type="entry name" value="Thioredoxin-like_fold"/>
</dbReference>
<keyword evidence="2" id="KW-0732">Signal</keyword>
<dbReference type="PANTHER" id="PTHR13887">
    <property type="entry name" value="GLUTATHIONE S-TRANSFERASE KAPPA"/>
    <property type="match status" value="1"/>
</dbReference>
<sequence length="188" mass="21111">MVGTKSKSPATQVFSIPLSEKDWSKGNKAAKATLVEFSDFQCPACKSYAPLVKQLMESHKTDVYFVYKHFPLSVHEHSVEAARAAEAAGLQDKFFEMHDILFEKQDEWENSKKAVDLFAGYAQKLKLDLPKFKTDMNSAVVKAAVQDDLDAGNKVTVDATPTFYLNGRKLESPRSLEEFEKVIQEALK</sequence>
<name>A0A1F7I9M7_9BACT</name>
<protein>
    <recommendedName>
        <fullName evidence="6">Thioredoxin domain-containing protein</fullName>
    </recommendedName>
</protein>
<dbReference type="GO" id="GO:0016491">
    <property type="term" value="F:oxidoreductase activity"/>
    <property type="evidence" value="ECO:0007669"/>
    <property type="project" value="UniProtKB-KW"/>
</dbReference>
<dbReference type="InterPro" id="IPR036249">
    <property type="entry name" value="Thioredoxin-like_sf"/>
</dbReference>
<keyword evidence="5" id="KW-0676">Redox-active center</keyword>
<dbReference type="EMBL" id="MGAE01000006">
    <property type="protein sequence ID" value="OGK40073.1"/>
    <property type="molecule type" value="Genomic_DNA"/>
</dbReference>
<dbReference type="AlphaFoldDB" id="A0A1F7I9M7"/>
<evidence type="ECO:0000256" key="3">
    <source>
        <dbReference type="ARBA" id="ARBA00023002"/>
    </source>
</evidence>
<evidence type="ECO:0000256" key="2">
    <source>
        <dbReference type="ARBA" id="ARBA00022729"/>
    </source>
</evidence>
<proteinExistence type="inferred from homology"/>
<comment type="similarity">
    <text evidence="1">Belongs to the thioredoxin family. DsbA subfamily.</text>
</comment>
<dbReference type="InterPro" id="IPR013766">
    <property type="entry name" value="Thioredoxin_domain"/>
</dbReference>
<dbReference type="PROSITE" id="PS51352">
    <property type="entry name" value="THIOREDOXIN_2"/>
    <property type="match status" value="1"/>
</dbReference>
<accession>A0A1F7I9M7</accession>
<evidence type="ECO:0000256" key="5">
    <source>
        <dbReference type="ARBA" id="ARBA00023284"/>
    </source>
</evidence>
<keyword evidence="4" id="KW-1015">Disulfide bond</keyword>
<dbReference type="Pfam" id="PF13462">
    <property type="entry name" value="Thioredoxin_4"/>
    <property type="match status" value="1"/>
</dbReference>
<dbReference type="PANTHER" id="PTHR13887:SF14">
    <property type="entry name" value="DISULFIDE BOND FORMATION PROTEIN D"/>
    <property type="match status" value="1"/>
</dbReference>
<dbReference type="Gene3D" id="3.40.30.10">
    <property type="entry name" value="Glutaredoxin"/>
    <property type="match status" value="1"/>
</dbReference>
<feature type="domain" description="Thioredoxin" evidence="6">
    <location>
        <begin position="1"/>
        <end position="188"/>
    </location>
</feature>
<keyword evidence="3" id="KW-0560">Oxidoreductase</keyword>
<dbReference type="SUPFAM" id="SSF52833">
    <property type="entry name" value="Thioredoxin-like"/>
    <property type="match status" value="1"/>
</dbReference>